<evidence type="ECO:0000256" key="1">
    <source>
        <dbReference type="SAM" id="Phobius"/>
    </source>
</evidence>
<keyword evidence="6" id="KW-1185">Reference proteome</keyword>
<name>A0A830E5K2_9CREN</name>
<evidence type="ECO:0000313" key="3">
    <source>
        <dbReference type="EMBL" id="BDR91272.1"/>
    </source>
</evidence>
<dbReference type="PANTHER" id="PTHR34351">
    <property type="entry name" value="SLR1927 PROTEIN-RELATED"/>
    <property type="match status" value="1"/>
</dbReference>
<sequence length="445" mass="50321">MVREITKSYYLLLAIPIFVAIMAIIATAKELLMAVIFSALMVFLALITDMKPVITMNIDLPRTRVFAGDEVEARVRVRVKGGLGLVSIATPPASYGDSRRYKEGFDVVNGKAAQIVFKGFSDVEREFKFKVKALKRGVYDFGRIRYTYHHLFGLRIIEDEVNDDIKLVVMPRYRIIRRGVGKIKPSTVTPRVTPNRLGPHSTDFMDIREYVPGDPFKFINWKATARSIEGKLMVNNYEREGLRNVVFLIDLGPWMRLGYPHENPLEFGTSLVLSLTKVLLRYGYNVGLWTIPPSDVYVMPSSGQTQFYRVLSTLLRIEYVEEPRYEFADPALLRVIMETKPILIIITNMASKDVVNALRKSLCVGPGNRCRLLGRALVIDVSHGSIVMGEKLGDYEITTCIGRIGTRARLYKALPKGMLVVPWDPGCENVGLAVARLMPRVRWLS</sequence>
<keyword evidence="1" id="KW-0812">Transmembrane</keyword>
<feature type="domain" description="DUF58" evidence="2">
    <location>
        <begin position="206"/>
        <end position="359"/>
    </location>
</feature>
<feature type="transmembrane region" description="Helical" evidence="1">
    <location>
        <begin position="9"/>
        <end position="25"/>
    </location>
</feature>
<reference evidence="3" key="4">
    <citation type="journal article" date="2023" name="Microbiol. Resour. Announc.">
        <title>Complete Genome Sequence of Vulcanisaeta souniana Strain IC-059, a Hyperthermophilic Archaeon Isolated from Hot Spring Water in Japan.</title>
        <authorList>
            <person name="Kato S."/>
            <person name="Itoh T."/>
            <person name="Wu L."/>
            <person name="Ma J."/>
            <person name="Ohkuma M."/>
        </authorList>
    </citation>
    <scope>NUCLEOTIDE SEQUENCE</scope>
    <source>
        <strain evidence="3">JCM 11219</strain>
    </source>
</reference>
<reference evidence="4" key="1">
    <citation type="journal article" date="2014" name="Int. J. Syst. Evol. Microbiol.">
        <title>Complete genome sequence of Corynebacterium casei LMG S-19264T (=DSM 44701T), isolated from a smear-ripened cheese.</title>
        <authorList>
            <consortium name="US DOE Joint Genome Institute (JGI-PGF)"/>
            <person name="Walter F."/>
            <person name="Albersmeier A."/>
            <person name="Kalinowski J."/>
            <person name="Ruckert C."/>
        </authorList>
    </citation>
    <scope>NUCLEOTIDE SEQUENCE</scope>
    <source>
        <strain evidence="4">JCM 11219</strain>
    </source>
</reference>
<evidence type="ECO:0000313" key="4">
    <source>
        <dbReference type="EMBL" id="GGI84949.1"/>
    </source>
</evidence>
<evidence type="ECO:0000313" key="6">
    <source>
        <dbReference type="Proteomes" id="UP001060771"/>
    </source>
</evidence>
<accession>A0A830E5K2</accession>
<protein>
    <submittedName>
        <fullName evidence="4">DUF58 domain-containing protein</fullName>
    </submittedName>
</protein>
<dbReference type="EMBL" id="BMNM01000012">
    <property type="protein sequence ID" value="GGI84949.1"/>
    <property type="molecule type" value="Genomic_DNA"/>
</dbReference>
<dbReference type="GeneID" id="76205915"/>
<dbReference type="RefSeq" id="WP_188604000.1">
    <property type="nucleotide sequence ID" value="NZ_AP026830.1"/>
</dbReference>
<dbReference type="AlphaFoldDB" id="A0A830E5K2"/>
<dbReference type="Pfam" id="PF01882">
    <property type="entry name" value="DUF58"/>
    <property type="match status" value="1"/>
</dbReference>
<feature type="transmembrane region" description="Helical" evidence="1">
    <location>
        <begin position="31"/>
        <end position="48"/>
    </location>
</feature>
<dbReference type="OrthoDB" id="31512at2157"/>
<evidence type="ECO:0000259" key="2">
    <source>
        <dbReference type="Pfam" id="PF01882"/>
    </source>
</evidence>
<dbReference type="InterPro" id="IPR002881">
    <property type="entry name" value="DUF58"/>
</dbReference>
<dbReference type="Proteomes" id="UP000657075">
    <property type="component" value="Unassembled WGS sequence"/>
</dbReference>
<reference evidence="4" key="2">
    <citation type="submission" date="2020-09" db="EMBL/GenBank/DDBJ databases">
        <authorList>
            <person name="Sun Q."/>
            <person name="Ohkuma M."/>
        </authorList>
    </citation>
    <scope>NUCLEOTIDE SEQUENCE</scope>
    <source>
        <strain evidence="4">JCM 11219</strain>
    </source>
</reference>
<keyword evidence="1" id="KW-0472">Membrane</keyword>
<dbReference type="Proteomes" id="UP001060771">
    <property type="component" value="Chromosome"/>
</dbReference>
<organism evidence="4 5">
    <name type="scientific">Vulcanisaeta souniana JCM 11219</name>
    <dbReference type="NCBI Taxonomy" id="1293586"/>
    <lineage>
        <taxon>Archaea</taxon>
        <taxon>Thermoproteota</taxon>
        <taxon>Thermoprotei</taxon>
        <taxon>Thermoproteales</taxon>
        <taxon>Thermoproteaceae</taxon>
        <taxon>Vulcanisaeta</taxon>
    </lineage>
</organism>
<evidence type="ECO:0000313" key="5">
    <source>
        <dbReference type="Proteomes" id="UP000657075"/>
    </source>
</evidence>
<keyword evidence="1" id="KW-1133">Transmembrane helix</keyword>
<dbReference type="EMBL" id="AP026830">
    <property type="protein sequence ID" value="BDR91272.1"/>
    <property type="molecule type" value="Genomic_DNA"/>
</dbReference>
<reference evidence="6" key="3">
    <citation type="submission" date="2022-09" db="EMBL/GenBank/DDBJ databases">
        <title>Complete genome sequence of Vulcanisaeta souniana.</title>
        <authorList>
            <person name="Kato S."/>
            <person name="Itoh T."/>
            <person name="Ohkuma M."/>
        </authorList>
    </citation>
    <scope>NUCLEOTIDE SEQUENCE [LARGE SCALE GENOMIC DNA]</scope>
    <source>
        <strain evidence="6">JCM 11219</strain>
    </source>
</reference>
<gene>
    <name evidence="4" type="ORF">GCM10007112_22420</name>
    <name evidence="3" type="ORF">Vsou_03650</name>
</gene>
<proteinExistence type="predicted"/>